<dbReference type="GO" id="GO:0004401">
    <property type="term" value="F:histidinol-phosphatase activity"/>
    <property type="evidence" value="ECO:0007669"/>
    <property type="project" value="UniProtKB-UniRule"/>
</dbReference>
<dbReference type="CDD" id="cd12110">
    <property type="entry name" value="PHP_HisPPase_Hisj_like"/>
    <property type="match status" value="1"/>
</dbReference>
<accession>A0A0D5NH99</accession>
<dbReference type="PANTHER" id="PTHR21039:SF0">
    <property type="entry name" value="HISTIDINOL-PHOSPHATASE"/>
    <property type="match status" value="1"/>
</dbReference>
<dbReference type="InterPro" id="IPR004013">
    <property type="entry name" value="PHP_dom"/>
</dbReference>
<dbReference type="Gene3D" id="3.20.20.140">
    <property type="entry name" value="Metal-dependent hydrolases"/>
    <property type="match status" value="1"/>
</dbReference>
<proteinExistence type="inferred from homology"/>
<reference evidence="10 11" key="1">
    <citation type="journal article" date="2015" name="J. Biotechnol.">
        <title>Complete genome sequence of Paenibacillus beijingensis 7188(T) (=DSM 24997(T)), a novel rhizobacterium from jujube garden soil.</title>
        <authorList>
            <person name="Kwak Y."/>
            <person name="Shin J.H."/>
        </authorList>
    </citation>
    <scope>NUCLEOTIDE SEQUENCE [LARGE SCALE GENOMIC DNA]</scope>
    <source>
        <strain evidence="10 11">DSM 24997</strain>
    </source>
</reference>
<sequence>MIVDCHFHLEEGPYSVDWLKRTALALEVLERENGGFSEPGHSLAWINEMKEKLAQRLDEGCFSSRWLGYYLQRGKQLGIKRFGIVDHLYRFEEFRSYYEKHMTLDDSELGRMQRYWLDRVCIGSIEPFLDVVRGAREEGHPISLGVEADYFPGGEAELGALLSKYELDYVIGSVHFVDGWGFDNPQLQYKFEEQNLEALYRRLFDHLLGAIRCGLFDIIAHPDNLKVFNFRPDESLLLPMYEEVAAAMKAADVATEINTGLAYRYPVKEMCPSPAFLSIIHKHGVPITLSSDSHFPDDIGTMLGEAAQLAQRTGYEEVVYFEGRQRKTLTLKG</sequence>
<evidence type="ECO:0000256" key="7">
    <source>
        <dbReference type="ARBA" id="ARBA00049158"/>
    </source>
</evidence>
<dbReference type="GO" id="GO:0000105">
    <property type="term" value="P:L-histidine biosynthetic process"/>
    <property type="evidence" value="ECO:0007669"/>
    <property type="project" value="UniProtKB-UniRule"/>
</dbReference>
<dbReference type="GO" id="GO:0005737">
    <property type="term" value="C:cytoplasm"/>
    <property type="evidence" value="ECO:0007669"/>
    <property type="project" value="TreeGrafter"/>
</dbReference>
<organism evidence="10 11">
    <name type="scientific">Paenibacillus beijingensis</name>
    <dbReference type="NCBI Taxonomy" id="1126833"/>
    <lineage>
        <taxon>Bacteria</taxon>
        <taxon>Bacillati</taxon>
        <taxon>Bacillota</taxon>
        <taxon>Bacilli</taxon>
        <taxon>Bacillales</taxon>
        <taxon>Paenibacillaceae</taxon>
        <taxon>Paenibacillus</taxon>
    </lineage>
</organism>
<gene>
    <name evidence="10" type="ORF">VN24_09380</name>
</gene>
<evidence type="ECO:0000256" key="6">
    <source>
        <dbReference type="ARBA" id="ARBA00023102"/>
    </source>
</evidence>
<dbReference type="InterPro" id="IPR010140">
    <property type="entry name" value="Histidinol_P_phosphatase_HisJ"/>
</dbReference>
<evidence type="ECO:0000256" key="8">
    <source>
        <dbReference type="RuleBase" id="RU366003"/>
    </source>
</evidence>
<dbReference type="EC" id="3.1.3.15" evidence="3 8"/>
<dbReference type="KEGG" id="pbj:VN24_09380"/>
<evidence type="ECO:0000256" key="3">
    <source>
        <dbReference type="ARBA" id="ARBA00013085"/>
    </source>
</evidence>
<dbReference type="RefSeq" id="WP_045670192.1">
    <property type="nucleotide sequence ID" value="NZ_CP011058.1"/>
</dbReference>
<dbReference type="OrthoDB" id="9775255at2"/>
<name>A0A0D5NH99_9BACL</name>
<dbReference type="STRING" id="1126833.VN24_09380"/>
<dbReference type="Pfam" id="PF02811">
    <property type="entry name" value="PHP"/>
    <property type="match status" value="1"/>
</dbReference>
<comment type="pathway">
    <text evidence="1 8">Amino-acid biosynthesis; L-histidine biosynthesis; L-histidine from 5-phospho-alpha-D-ribose 1-diphosphate: step 8/9.</text>
</comment>
<comment type="catalytic activity">
    <reaction evidence="7 8">
        <text>L-histidinol phosphate + H2O = L-histidinol + phosphate</text>
        <dbReference type="Rhea" id="RHEA:14465"/>
        <dbReference type="ChEBI" id="CHEBI:15377"/>
        <dbReference type="ChEBI" id="CHEBI:43474"/>
        <dbReference type="ChEBI" id="CHEBI:57699"/>
        <dbReference type="ChEBI" id="CHEBI:57980"/>
        <dbReference type="EC" id="3.1.3.15"/>
    </reaction>
</comment>
<dbReference type="SUPFAM" id="SSF89550">
    <property type="entry name" value="PHP domain-like"/>
    <property type="match status" value="1"/>
</dbReference>
<comment type="similarity">
    <text evidence="2 8">Belongs to the PHP hydrolase family. HisK subfamily.</text>
</comment>
<keyword evidence="11" id="KW-1185">Reference proteome</keyword>
<evidence type="ECO:0000313" key="11">
    <source>
        <dbReference type="Proteomes" id="UP000032633"/>
    </source>
</evidence>
<keyword evidence="6 8" id="KW-0368">Histidine biosynthesis</keyword>
<evidence type="ECO:0000313" key="10">
    <source>
        <dbReference type="EMBL" id="AJY74759.1"/>
    </source>
</evidence>
<dbReference type="PATRIC" id="fig|1126833.4.peg.2075"/>
<evidence type="ECO:0000256" key="4">
    <source>
        <dbReference type="ARBA" id="ARBA00022605"/>
    </source>
</evidence>
<dbReference type="AlphaFoldDB" id="A0A0D5NH99"/>
<dbReference type="Proteomes" id="UP000032633">
    <property type="component" value="Chromosome"/>
</dbReference>
<dbReference type="EMBL" id="CP011058">
    <property type="protein sequence ID" value="AJY74759.1"/>
    <property type="molecule type" value="Genomic_DNA"/>
</dbReference>
<dbReference type="HOGENOM" id="CLU_054611_2_0_9"/>
<reference evidence="11" key="2">
    <citation type="submission" date="2015-03" db="EMBL/GenBank/DDBJ databases">
        <title>Genome sequence of Paenibacillus beijingensis strain DSM 24997T.</title>
        <authorList>
            <person name="Kwak Y."/>
            <person name="Shin J.-H."/>
        </authorList>
    </citation>
    <scope>NUCLEOTIDE SEQUENCE [LARGE SCALE GENOMIC DNA]</scope>
    <source>
        <strain evidence="11">DSM 24997</strain>
    </source>
</reference>
<evidence type="ECO:0000256" key="5">
    <source>
        <dbReference type="ARBA" id="ARBA00022801"/>
    </source>
</evidence>
<dbReference type="NCBIfam" id="NF005596">
    <property type="entry name" value="PRK07328.1"/>
    <property type="match status" value="1"/>
</dbReference>
<feature type="domain" description="PHP" evidence="9">
    <location>
        <begin position="70"/>
        <end position="259"/>
    </location>
</feature>
<dbReference type="UniPathway" id="UPA00031">
    <property type="reaction ID" value="UER00013"/>
</dbReference>
<evidence type="ECO:0000259" key="9">
    <source>
        <dbReference type="Pfam" id="PF02811"/>
    </source>
</evidence>
<protein>
    <recommendedName>
        <fullName evidence="3 8">Histidinol-phosphatase</fullName>
        <shortName evidence="8">HolPase</shortName>
        <ecNumber evidence="3 8">3.1.3.15</ecNumber>
    </recommendedName>
</protein>
<evidence type="ECO:0000256" key="1">
    <source>
        <dbReference type="ARBA" id="ARBA00004970"/>
    </source>
</evidence>
<keyword evidence="4 8" id="KW-0028">Amino-acid biosynthesis</keyword>
<evidence type="ECO:0000256" key="2">
    <source>
        <dbReference type="ARBA" id="ARBA00009152"/>
    </source>
</evidence>
<keyword evidence="5 8" id="KW-0378">Hydrolase</keyword>
<dbReference type="InterPro" id="IPR016195">
    <property type="entry name" value="Pol/histidinol_Pase-like"/>
</dbReference>
<dbReference type="PANTHER" id="PTHR21039">
    <property type="entry name" value="HISTIDINOL PHOSPHATASE-RELATED"/>
    <property type="match status" value="1"/>
</dbReference>